<dbReference type="Pfam" id="PF25989">
    <property type="entry name" value="YknX_C"/>
    <property type="match status" value="1"/>
</dbReference>
<evidence type="ECO:0000256" key="1">
    <source>
        <dbReference type="ARBA" id="ARBA00009477"/>
    </source>
</evidence>
<keyword evidence="2" id="KW-0175">Coiled coil</keyword>
<dbReference type="GO" id="GO:1990281">
    <property type="term" value="C:efflux pump complex"/>
    <property type="evidence" value="ECO:0007669"/>
    <property type="project" value="TreeGrafter"/>
</dbReference>
<evidence type="ECO:0000256" key="2">
    <source>
        <dbReference type="SAM" id="Coils"/>
    </source>
</evidence>
<dbReference type="Gene3D" id="2.40.30.170">
    <property type="match status" value="1"/>
</dbReference>
<dbReference type="EMBL" id="FUZA01000003">
    <property type="protein sequence ID" value="SKB93013.1"/>
    <property type="molecule type" value="Genomic_DNA"/>
</dbReference>
<evidence type="ECO:0000313" key="8">
    <source>
        <dbReference type="Proteomes" id="UP000190897"/>
    </source>
</evidence>
<feature type="domain" description="CusB-like beta-barrel" evidence="5">
    <location>
        <begin position="227"/>
        <end position="298"/>
    </location>
</feature>
<feature type="coiled-coil region" evidence="2">
    <location>
        <begin position="134"/>
        <end position="192"/>
    </location>
</feature>
<feature type="domain" description="YknX-like C-terminal permuted SH3-like" evidence="6">
    <location>
        <begin position="306"/>
        <end position="373"/>
    </location>
</feature>
<dbReference type="SUPFAM" id="SSF111369">
    <property type="entry name" value="HlyD-like secretion proteins"/>
    <property type="match status" value="1"/>
</dbReference>
<accession>A0A1T5FA13</accession>
<proteinExistence type="inferred from homology"/>
<dbReference type="Gene3D" id="1.10.287.470">
    <property type="entry name" value="Helix hairpin bin"/>
    <property type="match status" value="1"/>
</dbReference>
<dbReference type="InterPro" id="IPR058792">
    <property type="entry name" value="Beta-barrel_RND_2"/>
</dbReference>
<dbReference type="NCBIfam" id="TIGR01730">
    <property type="entry name" value="RND_mfp"/>
    <property type="match status" value="1"/>
</dbReference>
<dbReference type="GO" id="GO:0015562">
    <property type="term" value="F:efflux transmembrane transporter activity"/>
    <property type="evidence" value="ECO:0007669"/>
    <property type="project" value="TreeGrafter"/>
</dbReference>
<dbReference type="STRING" id="651661.SAMN05660293_02936"/>
<reference evidence="8" key="1">
    <citation type="submission" date="2017-02" db="EMBL/GenBank/DDBJ databases">
        <authorList>
            <person name="Varghese N."/>
            <person name="Submissions S."/>
        </authorList>
    </citation>
    <scope>NUCLEOTIDE SEQUENCE [LARGE SCALE GENOMIC DNA]</scope>
    <source>
        <strain evidence="8">DSM 22270</strain>
    </source>
</reference>
<gene>
    <name evidence="7" type="ORF">SAMN05660293_02936</name>
</gene>
<protein>
    <submittedName>
        <fullName evidence="7">RND family efflux transporter, MFP subunit</fullName>
    </submittedName>
</protein>
<dbReference type="Proteomes" id="UP000190897">
    <property type="component" value="Unassembled WGS sequence"/>
</dbReference>
<sequence length="375" mass="40668">MEKSNRLINTKIEHSIATVLNINIKIMKRLLIFLAVIAGIGLTAAKLLDNKEKTAQKVYIPDTDPKVGVKVAVAEIRRLSQEASFLGSFTPNRKVEIRPQAGGEIVRLNIQEGQFVKAGQLIAKLDDEQLRYQIEAAQVTLEGYQNDLKRYEVLVKGDAVPAVNLERTQLSIRSTEAQIKQLKKQVDNTSIIAPFSGIVTAKMVEKGSVVSIGTPMAEITDISLLKLVVNIPEKSVNEFRNGKTISIKTDVYPDANFSGKVTMVSAEGDDAHNYPVEITVQNSQKNPLKAGMYGSIANAAEVKGEALAVPRQAITGSAKQPQVYVVENGKANLRDVGIGATTNEFYEITKGLKAGDKVVTSGQINLQNGTSVIAQ</sequence>
<comment type="similarity">
    <text evidence="1">Belongs to the membrane fusion protein (MFP) (TC 8.A.1) family.</text>
</comment>
<dbReference type="InterPro" id="IPR006143">
    <property type="entry name" value="RND_pump_MFP"/>
</dbReference>
<dbReference type="InterPro" id="IPR058637">
    <property type="entry name" value="YknX-like_C"/>
</dbReference>
<evidence type="ECO:0000259" key="4">
    <source>
        <dbReference type="Pfam" id="PF25917"/>
    </source>
</evidence>
<keyword evidence="8" id="KW-1185">Reference proteome</keyword>
<evidence type="ECO:0000256" key="3">
    <source>
        <dbReference type="SAM" id="Phobius"/>
    </source>
</evidence>
<dbReference type="PANTHER" id="PTHR30469:SF15">
    <property type="entry name" value="HLYD FAMILY OF SECRETION PROTEINS"/>
    <property type="match status" value="1"/>
</dbReference>
<name>A0A1T5FA13_9BACT</name>
<keyword evidence="3" id="KW-0472">Membrane</keyword>
<feature type="transmembrane region" description="Helical" evidence="3">
    <location>
        <begin position="30"/>
        <end position="48"/>
    </location>
</feature>
<keyword evidence="3" id="KW-0812">Transmembrane</keyword>
<dbReference type="Gene3D" id="2.40.420.20">
    <property type="match status" value="1"/>
</dbReference>
<dbReference type="Pfam" id="PF25917">
    <property type="entry name" value="BSH_RND"/>
    <property type="match status" value="1"/>
</dbReference>
<evidence type="ECO:0000259" key="6">
    <source>
        <dbReference type="Pfam" id="PF25989"/>
    </source>
</evidence>
<feature type="domain" description="Multidrug resistance protein MdtA-like barrel-sandwich hybrid" evidence="4">
    <location>
        <begin position="93"/>
        <end position="220"/>
    </location>
</feature>
<evidence type="ECO:0000259" key="5">
    <source>
        <dbReference type="Pfam" id="PF25954"/>
    </source>
</evidence>
<dbReference type="PANTHER" id="PTHR30469">
    <property type="entry name" value="MULTIDRUG RESISTANCE PROTEIN MDTA"/>
    <property type="match status" value="1"/>
</dbReference>
<dbReference type="Pfam" id="PF25954">
    <property type="entry name" value="Beta-barrel_RND_2"/>
    <property type="match status" value="1"/>
</dbReference>
<organism evidence="7 8">
    <name type="scientific">Dyadobacter psychrophilus</name>
    <dbReference type="NCBI Taxonomy" id="651661"/>
    <lineage>
        <taxon>Bacteria</taxon>
        <taxon>Pseudomonadati</taxon>
        <taxon>Bacteroidota</taxon>
        <taxon>Cytophagia</taxon>
        <taxon>Cytophagales</taxon>
        <taxon>Spirosomataceae</taxon>
        <taxon>Dyadobacter</taxon>
    </lineage>
</organism>
<dbReference type="InterPro" id="IPR058625">
    <property type="entry name" value="MdtA-like_BSH"/>
</dbReference>
<dbReference type="Gene3D" id="2.40.50.100">
    <property type="match status" value="1"/>
</dbReference>
<evidence type="ECO:0000313" key="7">
    <source>
        <dbReference type="EMBL" id="SKB93013.1"/>
    </source>
</evidence>
<keyword evidence="3" id="KW-1133">Transmembrane helix</keyword>
<dbReference type="AlphaFoldDB" id="A0A1T5FA13"/>